<reference evidence="1 2" key="1">
    <citation type="submission" date="2021-06" db="EMBL/GenBank/DDBJ databases">
        <title>Caerostris darwini draft genome.</title>
        <authorList>
            <person name="Kono N."/>
            <person name="Arakawa K."/>
        </authorList>
    </citation>
    <scope>NUCLEOTIDE SEQUENCE [LARGE SCALE GENOMIC DNA]</scope>
</reference>
<evidence type="ECO:0000313" key="2">
    <source>
        <dbReference type="Proteomes" id="UP001054837"/>
    </source>
</evidence>
<keyword evidence="2" id="KW-1185">Reference proteome</keyword>
<sequence>MVAGRHPPPGYRPRVGGSPIPHAALLSWAVLPRPSILFYPLYDSNALTALRQQMVPCICEIPEFMSTFRGDLKGLSREPSGLWEPHQSSTSWMFTDSWSRSDLWD</sequence>
<organism evidence="1 2">
    <name type="scientific">Caerostris darwini</name>
    <dbReference type="NCBI Taxonomy" id="1538125"/>
    <lineage>
        <taxon>Eukaryota</taxon>
        <taxon>Metazoa</taxon>
        <taxon>Ecdysozoa</taxon>
        <taxon>Arthropoda</taxon>
        <taxon>Chelicerata</taxon>
        <taxon>Arachnida</taxon>
        <taxon>Araneae</taxon>
        <taxon>Araneomorphae</taxon>
        <taxon>Entelegynae</taxon>
        <taxon>Araneoidea</taxon>
        <taxon>Araneidae</taxon>
        <taxon>Caerostris</taxon>
    </lineage>
</organism>
<dbReference type="EMBL" id="BPLQ01012194">
    <property type="protein sequence ID" value="GIY63535.1"/>
    <property type="molecule type" value="Genomic_DNA"/>
</dbReference>
<gene>
    <name evidence="1" type="ORF">CDAR_442111</name>
</gene>
<protein>
    <submittedName>
        <fullName evidence="1">Uncharacterized protein</fullName>
    </submittedName>
</protein>
<comment type="caution">
    <text evidence="1">The sequence shown here is derived from an EMBL/GenBank/DDBJ whole genome shotgun (WGS) entry which is preliminary data.</text>
</comment>
<dbReference type="AlphaFoldDB" id="A0AAV4UZW6"/>
<proteinExistence type="predicted"/>
<accession>A0AAV4UZW6</accession>
<dbReference type="Proteomes" id="UP001054837">
    <property type="component" value="Unassembled WGS sequence"/>
</dbReference>
<evidence type="ECO:0000313" key="1">
    <source>
        <dbReference type="EMBL" id="GIY63535.1"/>
    </source>
</evidence>
<name>A0AAV4UZW6_9ARAC</name>